<dbReference type="SUPFAM" id="SSF52283">
    <property type="entry name" value="Formate/glycerate dehydrogenase catalytic domain-like"/>
    <property type="match status" value="1"/>
</dbReference>
<dbReference type="GO" id="GO:0004617">
    <property type="term" value="F:phosphoglycerate dehydrogenase activity"/>
    <property type="evidence" value="ECO:0007669"/>
    <property type="project" value="UniProtKB-EC"/>
</dbReference>
<evidence type="ECO:0000256" key="1">
    <source>
        <dbReference type="ARBA" id="ARBA00005216"/>
    </source>
</evidence>
<dbReference type="Pfam" id="PF19304">
    <property type="entry name" value="PGDH_inter"/>
    <property type="match status" value="1"/>
</dbReference>
<dbReference type="Gene3D" id="3.30.1330.90">
    <property type="entry name" value="D-3-phosphoglycerate dehydrogenase, domain 3"/>
    <property type="match status" value="1"/>
</dbReference>
<evidence type="ECO:0000256" key="4">
    <source>
        <dbReference type="ARBA" id="ARBA00021582"/>
    </source>
</evidence>
<evidence type="ECO:0000256" key="2">
    <source>
        <dbReference type="ARBA" id="ARBA00011881"/>
    </source>
</evidence>
<dbReference type="InterPro" id="IPR045626">
    <property type="entry name" value="PGDH_ASB_dom"/>
</dbReference>
<dbReference type="InterPro" id="IPR036291">
    <property type="entry name" value="NAD(P)-bd_dom_sf"/>
</dbReference>
<dbReference type="Pfam" id="PF00389">
    <property type="entry name" value="2-Hacid_dh"/>
    <property type="match status" value="1"/>
</dbReference>
<evidence type="ECO:0000256" key="6">
    <source>
        <dbReference type="ARBA" id="ARBA00022605"/>
    </source>
</evidence>
<evidence type="ECO:0000256" key="9">
    <source>
        <dbReference type="ARBA" id="ARBA00048731"/>
    </source>
</evidence>
<keyword evidence="6" id="KW-0028">Amino-acid biosynthesis</keyword>
<dbReference type="UniPathway" id="UPA00135">
    <property type="reaction ID" value="UER00196"/>
</dbReference>
<dbReference type="Pfam" id="PF02826">
    <property type="entry name" value="2-Hacid_dh_C"/>
    <property type="match status" value="1"/>
</dbReference>
<dbReference type="PROSITE" id="PS00670">
    <property type="entry name" value="D_2_HYDROXYACID_DH_2"/>
    <property type="match status" value="1"/>
</dbReference>
<organism evidence="11 12">
    <name type="scientific">Achlya hypogyna</name>
    <name type="common">Oomycete</name>
    <name type="synonym">Protoachlya hypogyna</name>
    <dbReference type="NCBI Taxonomy" id="1202772"/>
    <lineage>
        <taxon>Eukaryota</taxon>
        <taxon>Sar</taxon>
        <taxon>Stramenopiles</taxon>
        <taxon>Oomycota</taxon>
        <taxon>Saprolegniomycetes</taxon>
        <taxon>Saprolegniales</taxon>
        <taxon>Achlyaceae</taxon>
        <taxon>Achlya</taxon>
    </lineage>
</organism>
<evidence type="ECO:0000256" key="7">
    <source>
        <dbReference type="ARBA" id="ARBA00022990"/>
    </source>
</evidence>
<dbReference type="PANTHER" id="PTHR42938">
    <property type="entry name" value="FORMATE DEHYDROGENASE 1"/>
    <property type="match status" value="1"/>
</dbReference>
<dbReference type="AlphaFoldDB" id="A0A1V9ZF40"/>
<gene>
    <name evidence="11" type="ORF">ACHHYP_15781</name>
</gene>
<feature type="domain" description="ACT" evidence="10">
    <location>
        <begin position="517"/>
        <end position="591"/>
    </location>
</feature>
<comment type="pathway">
    <text evidence="1">Amino-acid biosynthesis; L-serine biosynthesis; L-serine from 3-phospho-D-glycerate: step 1/3.</text>
</comment>
<evidence type="ECO:0000256" key="5">
    <source>
        <dbReference type="ARBA" id="ARBA00022553"/>
    </source>
</evidence>
<dbReference type="InterPro" id="IPR029009">
    <property type="entry name" value="ASB_dom_sf"/>
</dbReference>
<dbReference type="PROSITE" id="PS51671">
    <property type="entry name" value="ACT"/>
    <property type="match status" value="1"/>
</dbReference>
<dbReference type="GO" id="GO:0008652">
    <property type="term" value="P:amino acid biosynthetic process"/>
    <property type="evidence" value="ECO:0007669"/>
    <property type="project" value="UniProtKB-KW"/>
</dbReference>
<protein>
    <recommendedName>
        <fullName evidence="4">D-3-phosphoglycerate dehydrogenase</fullName>
        <ecNumber evidence="3">1.1.1.95</ecNumber>
    </recommendedName>
</protein>
<dbReference type="OrthoDB" id="1621027at2759"/>
<dbReference type="EC" id="1.1.1.95" evidence="3"/>
<dbReference type="Gene3D" id="3.30.70.260">
    <property type="match status" value="1"/>
</dbReference>
<dbReference type="InterPro" id="IPR045865">
    <property type="entry name" value="ACT-like_dom_sf"/>
</dbReference>
<dbReference type="Proteomes" id="UP000243579">
    <property type="component" value="Unassembled WGS sequence"/>
</dbReference>
<comment type="caution">
    <text evidence="11">The sequence shown here is derived from an EMBL/GenBank/DDBJ whole genome shotgun (WGS) entry which is preliminary data.</text>
</comment>
<dbReference type="InterPro" id="IPR002912">
    <property type="entry name" value="ACT_dom"/>
</dbReference>
<name>A0A1V9ZF40_ACHHY</name>
<reference evidence="11 12" key="1">
    <citation type="journal article" date="2014" name="Genome Biol. Evol.">
        <title>The secreted proteins of Achlya hypogyna and Thraustotheca clavata identify the ancestral oomycete secretome and reveal gene acquisitions by horizontal gene transfer.</title>
        <authorList>
            <person name="Misner I."/>
            <person name="Blouin N."/>
            <person name="Leonard G."/>
            <person name="Richards T.A."/>
            <person name="Lane C.E."/>
        </authorList>
    </citation>
    <scope>NUCLEOTIDE SEQUENCE [LARGE SCALE GENOMIC DNA]</scope>
    <source>
        <strain evidence="11 12">ATCC 48635</strain>
    </source>
</reference>
<evidence type="ECO:0000313" key="12">
    <source>
        <dbReference type="Proteomes" id="UP000243579"/>
    </source>
</evidence>
<dbReference type="InterPro" id="IPR006139">
    <property type="entry name" value="D-isomer_2_OHA_DH_cat_dom"/>
</dbReference>
<dbReference type="PANTHER" id="PTHR42938:SF22">
    <property type="entry name" value="D-3-PHOSPHOGLYCERATE DEHYDROGENASE"/>
    <property type="match status" value="1"/>
</dbReference>
<dbReference type="GO" id="GO:0051287">
    <property type="term" value="F:NAD binding"/>
    <property type="evidence" value="ECO:0007669"/>
    <property type="project" value="InterPro"/>
</dbReference>
<keyword evidence="5" id="KW-0597">Phosphoprotein</keyword>
<dbReference type="InterPro" id="IPR029753">
    <property type="entry name" value="D-isomer_DH_CS"/>
</dbReference>
<dbReference type="Gene3D" id="3.40.50.720">
    <property type="entry name" value="NAD(P)-binding Rossmann-like Domain"/>
    <property type="match status" value="2"/>
</dbReference>
<dbReference type="InterPro" id="IPR006140">
    <property type="entry name" value="D-isomer_DH_NAD-bd"/>
</dbReference>
<evidence type="ECO:0000313" key="11">
    <source>
        <dbReference type="EMBL" id="OQR96440.1"/>
    </source>
</evidence>
<keyword evidence="8" id="KW-0560">Oxidoreductase</keyword>
<dbReference type="SUPFAM" id="SSF55021">
    <property type="entry name" value="ACT-like"/>
    <property type="match status" value="1"/>
</dbReference>
<keyword evidence="7" id="KW-0007">Acetylation</keyword>
<sequence>MMRGFLGRPLRQLYAQRGLTSLSVQSHKSTSPLASEAKHVLCLDVTDRVCIDEFLQHGLHVDEMSSASLIEALSPEGVDLSKYDALLMDRQTRLPLSDLLPHAPRLQLIGVPGAQTSHVDILAATSKGVMVQHIGTKLGGKSAVEAEMVLSLLLQSVRKIPLAIADTRIPDRDTDNSRFTGEELHGKSIGIVGLNPTGQRVGELATAMGMRVLAYDPTISEEAAALSGIAKCGTLQELYATSDVLTFHVPLTKRTRAMFSDASLADCKHGVRLVTVGGFGVLDAATVASGLASGKIAGLALEMGAQDSAAAGWESVLSHPATLAMPFDADASSDESARMYKMIAENMVAALDQRAFPGVVNGVFMPLTLVAEMKPFLALAESLGKFLMEIIPAKTRKDLRGITLSTRGGKDIDITTPKARSALQSALLKGILDVSHPGPSYSYLNASLVAMGQGVDVRMGDLENDSGLRLKNAVHVEMELRGGQRIVVMGSVFGEEPRVVQVEDYTEFPAFKPQGTLLFFNNQDRPGAISHVLEQLARADINIASMGLARQDNQPLALGILTLDGEPDDDTVARIQALNGITNVRLARMGSIE</sequence>
<dbReference type="SUPFAM" id="SSF143548">
    <property type="entry name" value="Serine metabolism enzymes domain"/>
    <property type="match status" value="1"/>
</dbReference>
<evidence type="ECO:0000256" key="8">
    <source>
        <dbReference type="ARBA" id="ARBA00023002"/>
    </source>
</evidence>
<keyword evidence="12" id="KW-1185">Reference proteome</keyword>
<comment type="catalytic activity">
    <reaction evidence="9">
        <text>(2R)-3-phosphoglycerate + NAD(+) = 3-phosphooxypyruvate + NADH + H(+)</text>
        <dbReference type="Rhea" id="RHEA:12641"/>
        <dbReference type="ChEBI" id="CHEBI:15378"/>
        <dbReference type="ChEBI" id="CHEBI:18110"/>
        <dbReference type="ChEBI" id="CHEBI:57540"/>
        <dbReference type="ChEBI" id="CHEBI:57945"/>
        <dbReference type="ChEBI" id="CHEBI:58272"/>
        <dbReference type="EC" id="1.1.1.95"/>
    </reaction>
</comment>
<dbReference type="EMBL" id="JNBR01000144">
    <property type="protein sequence ID" value="OQR96440.1"/>
    <property type="molecule type" value="Genomic_DNA"/>
</dbReference>
<evidence type="ECO:0000256" key="3">
    <source>
        <dbReference type="ARBA" id="ARBA00013143"/>
    </source>
</evidence>
<dbReference type="STRING" id="1202772.A0A1V9ZF40"/>
<comment type="subunit">
    <text evidence="2">Homotetramer.</text>
</comment>
<dbReference type="SUPFAM" id="SSF51735">
    <property type="entry name" value="NAD(P)-binding Rossmann-fold domains"/>
    <property type="match status" value="1"/>
</dbReference>
<accession>A0A1V9ZF40</accession>
<proteinExistence type="predicted"/>
<evidence type="ECO:0000259" key="10">
    <source>
        <dbReference type="PROSITE" id="PS51671"/>
    </source>
</evidence>